<dbReference type="InterPro" id="IPR013342">
    <property type="entry name" value="Mandelate_racemase_C"/>
</dbReference>
<dbReference type="InterPro" id="IPR036849">
    <property type="entry name" value="Enolase-like_C_sf"/>
</dbReference>
<evidence type="ECO:0000256" key="5">
    <source>
        <dbReference type="PIRSR" id="PIRSR634603-1"/>
    </source>
</evidence>
<dbReference type="EC" id="5.1.1.-" evidence="7"/>
<feature type="active site" description="Proton acceptor; specific for (R)-substrate epimerization" evidence="5">
    <location>
        <position position="176"/>
    </location>
</feature>
<dbReference type="InterPro" id="IPR029065">
    <property type="entry name" value="Enolase_C-like"/>
</dbReference>
<evidence type="ECO:0000313" key="9">
    <source>
        <dbReference type="EMBL" id="SNZ00476.1"/>
    </source>
</evidence>
<keyword evidence="4 7" id="KW-0413">Isomerase</keyword>
<dbReference type="EMBL" id="OBEH01000003">
    <property type="protein sequence ID" value="SNZ00476.1"/>
    <property type="molecule type" value="Genomic_DNA"/>
</dbReference>
<gene>
    <name evidence="9" type="ORF">SAMN06265377_2300</name>
</gene>
<proteinExistence type="inferred from homology"/>
<dbReference type="InterPro" id="IPR034593">
    <property type="entry name" value="DgoD-like"/>
</dbReference>
<dbReference type="InterPro" id="IPR029017">
    <property type="entry name" value="Enolase-like_N"/>
</dbReference>
<keyword evidence="10" id="KW-1185">Reference proteome</keyword>
<dbReference type="Gene3D" id="3.20.20.120">
    <property type="entry name" value="Enolase-like C-terminal domain"/>
    <property type="match status" value="1"/>
</dbReference>
<reference evidence="10" key="1">
    <citation type="submission" date="2017-09" db="EMBL/GenBank/DDBJ databases">
        <authorList>
            <person name="Varghese N."/>
            <person name="Submissions S."/>
        </authorList>
    </citation>
    <scope>NUCLEOTIDE SEQUENCE [LARGE SCALE GENOMIC DNA]</scope>
    <source>
        <strain evidence="10">DSM 25885</strain>
    </source>
</reference>
<feature type="binding site" evidence="6">
    <location>
        <position position="200"/>
    </location>
    <ligand>
        <name>Mg(2+)</name>
        <dbReference type="ChEBI" id="CHEBI:18420"/>
    </ligand>
</feature>
<dbReference type="SFLD" id="SFLDG00180">
    <property type="entry name" value="muconate_cycloisomerase"/>
    <property type="match status" value="1"/>
</dbReference>
<dbReference type="GO" id="GO:0000287">
    <property type="term" value="F:magnesium ion binding"/>
    <property type="evidence" value="ECO:0007669"/>
    <property type="project" value="UniProtKB-ARBA"/>
</dbReference>
<comment type="cofactor">
    <cofactor evidence="6 7">
        <name>Mg(2+)</name>
        <dbReference type="ChEBI" id="CHEBI:18420"/>
    </cofactor>
    <text evidence="6 7">Binds 1 Mg(2+) ion per subunit.</text>
</comment>
<dbReference type="Proteomes" id="UP000219048">
    <property type="component" value="Unassembled WGS sequence"/>
</dbReference>
<feature type="binding site" evidence="6">
    <location>
        <position position="251"/>
    </location>
    <ligand>
        <name>Mg(2+)</name>
        <dbReference type="ChEBI" id="CHEBI:18420"/>
    </ligand>
</feature>
<protein>
    <recommendedName>
        <fullName evidence="7">Dipeptide epimerase</fullName>
        <ecNumber evidence="7">5.1.1.-</ecNumber>
    </recommendedName>
</protein>
<organism evidence="9 10">
    <name type="scientific">Flagellimonas pacifica</name>
    <dbReference type="NCBI Taxonomy" id="1247520"/>
    <lineage>
        <taxon>Bacteria</taxon>
        <taxon>Pseudomonadati</taxon>
        <taxon>Bacteroidota</taxon>
        <taxon>Flavobacteriia</taxon>
        <taxon>Flavobacteriales</taxon>
        <taxon>Flavobacteriaceae</taxon>
        <taxon>Flagellimonas</taxon>
    </lineage>
</organism>
<keyword evidence="2 6" id="KW-0479">Metal-binding</keyword>
<dbReference type="GO" id="GO:0016855">
    <property type="term" value="F:racemase and epimerase activity, acting on amino acids and derivatives"/>
    <property type="evidence" value="ECO:0007669"/>
    <property type="project" value="UniProtKB-UniRule"/>
</dbReference>
<evidence type="ECO:0000256" key="4">
    <source>
        <dbReference type="ARBA" id="ARBA00023235"/>
    </source>
</evidence>
<evidence type="ECO:0000256" key="2">
    <source>
        <dbReference type="ARBA" id="ARBA00022723"/>
    </source>
</evidence>
<evidence type="ECO:0000256" key="7">
    <source>
        <dbReference type="RuleBase" id="RU366006"/>
    </source>
</evidence>
<evidence type="ECO:0000256" key="6">
    <source>
        <dbReference type="PIRSR" id="PIRSR634603-3"/>
    </source>
</evidence>
<evidence type="ECO:0000256" key="1">
    <source>
        <dbReference type="ARBA" id="ARBA00008031"/>
    </source>
</evidence>
<evidence type="ECO:0000259" key="8">
    <source>
        <dbReference type="SMART" id="SM00922"/>
    </source>
</evidence>
<comment type="similarity">
    <text evidence="1 7">Belongs to the mandelate racemase/muconate lactonizing enzyme family.</text>
</comment>
<dbReference type="InterPro" id="IPR013341">
    <property type="entry name" value="Mandelate_racemase_N_dom"/>
</dbReference>
<dbReference type="PANTHER" id="PTHR48080">
    <property type="entry name" value="D-GALACTONATE DEHYDRATASE-RELATED"/>
    <property type="match status" value="1"/>
</dbReference>
<dbReference type="SMART" id="SM00922">
    <property type="entry name" value="MR_MLE"/>
    <property type="match status" value="1"/>
</dbReference>
<dbReference type="Gene3D" id="3.30.390.10">
    <property type="entry name" value="Enolase-like, N-terminal domain"/>
    <property type="match status" value="1"/>
</dbReference>
<sequence length="359" mass="40136">MKESAAVFFKHLGFTYLGANLFSMQISLKKYTLPLKHTFRISRESHDFQNSLIVGLTHKGKVGYGEATSNPYYKITVESMIAEIMAIKNEIEIFDFDTPESFHKYLVEKGLTNFAICALDLAAHDLYGKLKDKPLYELWNTNTSSYPITNYTIGIAPIDIMVSKMKETPWPIYKIKLGTTEDVAIVRELRKYTNAIFRIDANCAWTAEETIYNAPILKDLGVEFLEQPLKADDWHGMEQVMRHTVLPVIADESCIVEEDVEKCGLHYNGINIKLTKCGGLTPALRMIKQGKEMGLKIMVGCMTESTVGISAIAQLLPQLDYVDMDGAMLLKKDIADGVVIKNDGKVLFPSIAGSGVTLN</sequence>
<feature type="domain" description="Mandelate racemase/muconate lactonizing enzyme C-terminal" evidence="8">
    <location>
        <begin position="158"/>
        <end position="247"/>
    </location>
</feature>
<dbReference type="SUPFAM" id="SSF51604">
    <property type="entry name" value="Enolase C-terminal domain-like"/>
    <property type="match status" value="1"/>
</dbReference>
<evidence type="ECO:0000313" key="10">
    <source>
        <dbReference type="Proteomes" id="UP000219048"/>
    </source>
</evidence>
<dbReference type="Pfam" id="PF13378">
    <property type="entry name" value="MR_MLE_C"/>
    <property type="match status" value="1"/>
</dbReference>
<dbReference type="PANTHER" id="PTHR48080:SF3">
    <property type="entry name" value="ENOLASE SUPERFAMILY MEMBER DDB_G0284701"/>
    <property type="match status" value="1"/>
</dbReference>
<dbReference type="InterPro" id="IPR034603">
    <property type="entry name" value="Dipeptide_epimerase"/>
</dbReference>
<dbReference type="SFLD" id="SFLDS00001">
    <property type="entry name" value="Enolase"/>
    <property type="match status" value="1"/>
</dbReference>
<dbReference type="SUPFAM" id="SSF54826">
    <property type="entry name" value="Enolase N-terminal domain-like"/>
    <property type="match status" value="1"/>
</dbReference>
<name>A0A285MXD9_9FLAO</name>
<evidence type="ECO:0000256" key="3">
    <source>
        <dbReference type="ARBA" id="ARBA00022842"/>
    </source>
</evidence>
<feature type="binding site" evidence="6">
    <location>
        <position position="226"/>
    </location>
    <ligand>
        <name>Mg(2+)</name>
        <dbReference type="ChEBI" id="CHEBI:18420"/>
    </ligand>
</feature>
<keyword evidence="3 6" id="KW-0460">Magnesium</keyword>
<dbReference type="AlphaFoldDB" id="A0A285MXD9"/>
<accession>A0A285MXD9</accession>
<feature type="active site" description="Proton acceptor; specific for (S)-substrate epimerization" evidence="5">
    <location>
        <position position="273"/>
    </location>
</feature>
<dbReference type="CDD" id="cd03319">
    <property type="entry name" value="L-Ala-DL-Glu_epimerase"/>
    <property type="match status" value="1"/>
</dbReference>
<dbReference type="Pfam" id="PF02746">
    <property type="entry name" value="MR_MLE_N"/>
    <property type="match status" value="1"/>
</dbReference>